<protein>
    <submittedName>
        <fullName evidence="1">Uncharacterized protein</fullName>
    </submittedName>
</protein>
<dbReference type="RefSeq" id="WP_174138683.1">
    <property type="nucleotide sequence ID" value="NZ_JABUFE010000007.1"/>
</dbReference>
<name>A0ABX2ISM1_9RHOB</name>
<comment type="caution">
    <text evidence="1">The sequence shown here is derived from an EMBL/GenBank/DDBJ whole genome shotgun (WGS) entry which is preliminary data.</text>
</comment>
<sequence length="60" mass="6411">MTPKILNDSKVRLTGQIATKSNDRFGLAPVNGLKLSDDGSEPKARDAAECMNVSFATSGW</sequence>
<keyword evidence="2" id="KW-1185">Reference proteome</keyword>
<reference evidence="1 2" key="1">
    <citation type="submission" date="2020-06" db="EMBL/GenBank/DDBJ databases">
        <title>Sulfitobacter algicola sp. nov., isolated from green algae.</title>
        <authorList>
            <person name="Wang C."/>
        </authorList>
    </citation>
    <scope>NUCLEOTIDE SEQUENCE [LARGE SCALE GENOMIC DNA]</scope>
    <source>
        <strain evidence="1 2">1151</strain>
    </source>
</reference>
<dbReference type="Proteomes" id="UP000777935">
    <property type="component" value="Unassembled WGS sequence"/>
</dbReference>
<gene>
    <name evidence="1" type="ORF">HRQ87_12095</name>
</gene>
<organism evidence="1 2">
    <name type="scientific">Parasulfitobacter algicola</name>
    <dbReference type="NCBI Taxonomy" id="2614809"/>
    <lineage>
        <taxon>Bacteria</taxon>
        <taxon>Pseudomonadati</taxon>
        <taxon>Pseudomonadota</taxon>
        <taxon>Alphaproteobacteria</taxon>
        <taxon>Rhodobacterales</taxon>
        <taxon>Roseobacteraceae</taxon>
        <taxon>Parasulfitobacter</taxon>
    </lineage>
</organism>
<accession>A0ABX2ISM1</accession>
<dbReference type="EMBL" id="JABUFE010000007">
    <property type="protein sequence ID" value="NSX55545.1"/>
    <property type="molecule type" value="Genomic_DNA"/>
</dbReference>
<evidence type="ECO:0000313" key="2">
    <source>
        <dbReference type="Proteomes" id="UP000777935"/>
    </source>
</evidence>
<evidence type="ECO:0000313" key="1">
    <source>
        <dbReference type="EMBL" id="NSX55545.1"/>
    </source>
</evidence>
<proteinExistence type="predicted"/>